<comment type="caution">
    <text evidence="4">The sequence shown here is derived from an EMBL/GenBank/DDBJ whole genome shotgun (WGS) entry which is preliminary data.</text>
</comment>
<proteinExistence type="predicted"/>
<dbReference type="EMBL" id="MIQH01000618">
    <property type="protein sequence ID" value="OIR24543.1"/>
    <property type="molecule type" value="Genomic_DNA"/>
</dbReference>
<dbReference type="InterPro" id="IPR036249">
    <property type="entry name" value="Thioredoxin-like_sf"/>
</dbReference>
<evidence type="ECO:0000259" key="2">
    <source>
        <dbReference type="PROSITE" id="PS51352"/>
    </source>
</evidence>
<reference evidence="4" key="2">
    <citation type="journal article" date="2017" name="Stand. Genomic Sci.">
        <title>Genome sequence of the sulfur-oxidizing Bathymodiolus thermophilus gill endosymbiont.</title>
        <authorList>
            <person name="Ponnudurai R."/>
            <person name="Sayavedra L."/>
            <person name="Kleiner M."/>
            <person name="Heiden S.E."/>
            <person name="Thurmer A."/>
            <person name="Felbeck H."/>
            <person name="Schluter R."/>
            <person name="Sievert S.M."/>
            <person name="Daniel R."/>
            <person name="Schweder T."/>
            <person name="Markert S."/>
        </authorList>
    </citation>
    <scope>NUCLEOTIDE SEQUENCE</scope>
    <source>
        <strain evidence="4">BAT/CrabSpa'14</strain>
    </source>
</reference>
<name>A0A1J5UJV8_9GAMM</name>
<gene>
    <name evidence="4" type="ORF">BGC33_14730</name>
    <name evidence="3" type="ORF">THERMOS_1142</name>
</gene>
<protein>
    <recommendedName>
        <fullName evidence="2">Thioredoxin domain-containing protein</fullName>
    </recommendedName>
</protein>
<dbReference type="InterPro" id="IPR013766">
    <property type="entry name" value="Thioredoxin_domain"/>
</dbReference>
<keyword evidence="1" id="KW-0732">Signal</keyword>
<evidence type="ECO:0000313" key="5">
    <source>
        <dbReference type="Proteomes" id="UP000182798"/>
    </source>
</evidence>
<organism evidence="4 5">
    <name type="scientific">Bathymodiolus thermophilus thioautotrophic gill symbiont</name>
    <dbReference type="NCBI Taxonomy" id="2360"/>
    <lineage>
        <taxon>Bacteria</taxon>
        <taxon>Pseudomonadati</taxon>
        <taxon>Pseudomonadota</taxon>
        <taxon>Gammaproteobacteria</taxon>
        <taxon>sulfur-oxidizing symbionts</taxon>
    </lineage>
</organism>
<sequence>MKILKTIILMVLFVGIVQAKTGVVTGGATYTMLPWFKSSFLELEDDVDEAKQNNKHVLLFFHLAQCPYCEQMVKDFDQQPLKAFIQKHFSVIAINIRGDKEVAINAEYTLSEKELADEIKVGYTPTMVFLNQKNETVMRTNGYRSPAKIRQILGYISSKAYEKLTLQQYIEKTKKVGNYQLQDHAMLQKITDFSAIKTPLAVIFEDKNCDACAYFYSTTLKNKSVKNEFNAFKVVRFDADSTHAIIDNKGNRTTPKEWVQQLKLAYRPGIILFNEGGEIIRIDGFLYPFHFKEALRFVGGDFYKRFATYGAYLAYRQAQLLEQGIDINIK</sequence>
<dbReference type="PANTHER" id="PTHR15337:SF11">
    <property type="entry name" value="THIOREDOXIN DOMAIN-CONTAINING PROTEIN"/>
    <property type="match status" value="1"/>
</dbReference>
<dbReference type="Proteomes" id="UP000643672">
    <property type="component" value="Unassembled WGS sequence"/>
</dbReference>
<dbReference type="EMBL" id="CAESAQ020000059">
    <property type="protein sequence ID" value="CAB5500066.1"/>
    <property type="molecule type" value="Genomic_DNA"/>
</dbReference>
<evidence type="ECO:0000256" key="1">
    <source>
        <dbReference type="ARBA" id="ARBA00022729"/>
    </source>
</evidence>
<dbReference type="InterPro" id="IPR051099">
    <property type="entry name" value="AGR/TXD"/>
</dbReference>
<dbReference type="Gene3D" id="3.40.30.10">
    <property type="entry name" value="Glutaredoxin"/>
    <property type="match status" value="2"/>
</dbReference>
<feature type="domain" description="Thioredoxin" evidence="2">
    <location>
        <begin position="27"/>
        <end position="158"/>
    </location>
</feature>
<keyword evidence="6" id="KW-1185">Reference proteome</keyword>
<dbReference type="PANTHER" id="PTHR15337">
    <property type="entry name" value="ANTERIOR GRADIENT PROTEIN-RELATED"/>
    <property type="match status" value="1"/>
</dbReference>
<reference evidence="5" key="1">
    <citation type="submission" date="2016-09" db="EMBL/GenBank/DDBJ databases">
        <title>Genome Sequence of Bathymodiolus thermophilus sulfur-oxidizing gill endosymbiont.</title>
        <authorList>
            <person name="Ponnudurai R."/>
            <person name="Kleiner M."/>
            <person name="Sayavedra L."/>
            <person name="Thuermer A."/>
            <person name="Felbeck H."/>
            <person name="Schlueter R."/>
            <person name="Schweder T."/>
            <person name="Markert S."/>
        </authorList>
    </citation>
    <scope>NUCLEOTIDE SEQUENCE [LARGE SCALE GENOMIC DNA]</scope>
    <source>
        <strain evidence="5">BAT/CrabSpa'14</strain>
    </source>
</reference>
<accession>A0A1J5UJV8</accession>
<dbReference type="RefSeq" id="WP_071564542.1">
    <property type="nucleotide sequence ID" value="NZ_MIQH01000618.1"/>
</dbReference>
<dbReference type="AlphaFoldDB" id="A0A1J5UJV8"/>
<dbReference type="PROSITE" id="PS51352">
    <property type="entry name" value="THIOREDOXIN_2"/>
    <property type="match status" value="1"/>
</dbReference>
<dbReference type="Proteomes" id="UP000182798">
    <property type="component" value="Unassembled WGS sequence"/>
</dbReference>
<reference evidence="3 6" key="3">
    <citation type="submission" date="2020-05" db="EMBL/GenBank/DDBJ databases">
        <authorList>
            <person name="Petersen J."/>
            <person name="Sayavedra L."/>
        </authorList>
    </citation>
    <scope>NUCLEOTIDE SEQUENCE [LARGE SCALE GENOMIC DNA]</scope>
    <source>
        <strain evidence="3">B thermophilus SOXS</strain>
    </source>
</reference>
<dbReference type="InterPro" id="IPR012336">
    <property type="entry name" value="Thioredoxin-like_fold"/>
</dbReference>
<dbReference type="Pfam" id="PF13098">
    <property type="entry name" value="Thioredoxin_2"/>
    <property type="match status" value="2"/>
</dbReference>
<dbReference type="SUPFAM" id="SSF52833">
    <property type="entry name" value="Thioredoxin-like"/>
    <property type="match status" value="1"/>
</dbReference>
<evidence type="ECO:0000313" key="6">
    <source>
        <dbReference type="Proteomes" id="UP000643672"/>
    </source>
</evidence>
<evidence type="ECO:0000313" key="4">
    <source>
        <dbReference type="EMBL" id="OIR24543.1"/>
    </source>
</evidence>
<evidence type="ECO:0000313" key="3">
    <source>
        <dbReference type="EMBL" id="CAB5500066.1"/>
    </source>
</evidence>